<dbReference type="AlphaFoldDB" id="A0A5C3MTA0"/>
<organism evidence="1 2">
    <name type="scientific">Heliocybe sulcata</name>
    <dbReference type="NCBI Taxonomy" id="5364"/>
    <lineage>
        <taxon>Eukaryota</taxon>
        <taxon>Fungi</taxon>
        <taxon>Dikarya</taxon>
        <taxon>Basidiomycota</taxon>
        <taxon>Agaricomycotina</taxon>
        <taxon>Agaricomycetes</taxon>
        <taxon>Gloeophyllales</taxon>
        <taxon>Gloeophyllaceae</taxon>
        <taxon>Heliocybe</taxon>
    </lineage>
</organism>
<evidence type="ECO:0000313" key="1">
    <source>
        <dbReference type="EMBL" id="TFK48153.1"/>
    </source>
</evidence>
<protein>
    <submittedName>
        <fullName evidence="1">Uncharacterized protein</fullName>
    </submittedName>
</protein>
<accession>A0A5C3MTA0</accession>
<dbReference type="EMBL" id="ML213520">
    <property type="protein sequence ID" value="TFK48153.1"/>
    <property type="molecule type" value="Genomic_DNA"/>
</dbReference>
<sequence length="179" mass="19750">MPKKAGSGGGGYVAGAPAQGSPPILSRLHRTLRLRFCQSSESNDEPRLYQRPAPYWLGISHLPIRVAEAPELRPSLSLSLQSLINVPRTGLLLSAEEHSDLRTSGYAGFTLAIAILRTGNIRQRICTFTYAHCWPMLAALESQALQGVRCIHSTVHFRHSCVLMQYNRTSGRLVCILDQ</sequence>
<dbReference type="Proteomes" id="UP000305948">
    <property type="component" value="Unassembled WGS sequence"/>
</dbReference>
<reference evidence="1 2" key="1">
    <citation type="journal article" date="2019" name="Nat. Ecol. Evol.">
        <title>Megaphylogeny resolves global patterns of mushroom evolution.</title>
        <authorList>
            <person name="Varga T."/>
            <person name="Krizsan K."/>
            <person name="Foldi C."/>
            <person name="Dima B."/>
            <person name="Sanchez-Garcia M."/>
            <person name="Sanchez-Ramirez S."/>
            <person name="Szollosi G.J."/>
            <person name="Szarkandi J.G."/>
            <person name="Papp V."/>
            <person name="Albert L."/>
            <person name="Andreopoulos W."/>
            <person name="Angelini C."/>
            <person name="Antonin V."/>
            <person name="Barry K.W."/>
            <person name="Bougher N.L."/>
            <person name="Buchanan P."/>
            <person name="Buyck B."/>
            <person name="Bense V."/>
            <person name="Catcheside P."/>
            <person name="Chovatia M."/>
            <person name="Cooper J."/>
            <person name="Damon W."/>
            <person name="Desjardin D."/>
            <person name="Finy P."/>
            <person name="Geml J."/>
            <person name="Haridas S."/>
            <person name="Hughes K."/>
            <person name="Justo A."/>
            <person name="Karasinski D."/>
            <person name="Kautmanova I."/>
            <person name="Kiss B."/>
            <person name="Kocsube S."/>
            <person name="Kotiranta H."/>
            <person name="LaButti K.M."/>
            <person name="Lechner B.E."/>
            <person name="Liimatainen K."/>
            <person name="Lipzen A."/>
            <person name="Lukacs Z."/>
            <person name="Mihaltcheva S."/>
            <person name="Morgado L.N."/>
            <person name="Niskanen T."/>
            <person name="Noordeloos M.E."/>
            <person name="Ohm R.A."/>
            <person name="Ortiz-Santana B."/>
            <person name="Ovrebo C."/>
            <person name="Racz N."/>
            <person name="Riley R."/>
            <person name="Savchenko A."/>
            <person name="Shiryaev A."/>
            <person name="Soop K."/>
            <person name="Spirin V."/>
            <person name="Szebenyi C."/>
            <person name="Tomsovsky M."/>
            <person name="Tulloss R.E."/>
            <person name="Uehling J."/>
            <person name="Grigoriev I.V."/>
            <person name="Vagvolgyi C."/>
            <person name="Papp T."/>
            <person name="Martin F.M."/>
            <person name="Miettinen O."/>
            <person name="Hibbett D.S."/>
            <person name="Nagy L.G."/>
        </authorList>
    </citation>
    <scope>NUCLEOTIDE SEQUENCE [LARGE SCALE GENOMIC DNA]</scope>
    <source>
        <strain evidence="1 2">OMC1185</strain>
    </source>
</reference>
<name>A0A5C3MTA0_9AGAM</name>
<keyword evidence="2" id="KW-1185">Reference proteome</keyword>
<evidence type="ECO:0000313" key="2">
    <source>
        <dbReference type="Proteomes" id="UP000305948"/>
    </source>
</evidence>
<gene>
    <name evidence="1" type="ORF">OE88DRAFT_549154</name>
</gene>
<proteinExistence type="predicted"/>